<evidence type="ECO:0000259" key="11">
    <source>
        <dbReference type="PROSITE" id="PS50287"/>
    </source>
</evidence>
<name>A0AAW1TK63_9CUCU</name>
<keyword evidence="7 9" id="KW-1015">Disulfide bond</keyword>
<keyword evidence="3 10" id="KW-0732">Signal</keyword>
<evidence type="ECO:0000256" key="1">
    <source>
        <dbReference type="ARBA" id="ARBA00004167"/>
    </source>
</evidence>
<comment type="subcellular location">
    <subcellularLocation>
        <location evidence="1">Membrane</location>
        <topology evidence="1">Single-pass membrane protein</topology>
    </subcellularLocation>
</comment>
<evidence type="ECO:0000256" key="7">
    <source>
        <dbReference type="ARBA" id="ARBA00023157"/>
    </source>
</evidence>
<keyword evidence="5" id="KW-1133">Transmembrane helix</keyword>
<feature type="disulfide bond" evidence="9">
    <location>
        <begin position="193"/>
        <end position="203"/>
    </location>
</feature>
<keyword evidence="6" id="KW-0472">Membrane</keyword>
<dbReference type="Pfam" id="PF00530">
    <property type="entry name" value="SRCR"/>
    <property type="match status" value="1"/>
</dbReference>
<proteinExistence type="predicted"/>
<dbReference type="Proteomes" id="UP001431783">
    <property type="component" value="Unassembled WGS sequence"/>
</dbReference>
<dbReference type="InterPro" id="IPR012334">
    <property type="entry name" value="Pectin_lyas_fold"/>
</dbReference>
<feature type="domain" description="SRCR" evidence="11">
    <location>
        <begin position="122"/>
        <end position="226"/>
    </location>
</feature>
<evidence type="ECO:0000256" key="6">
    <source>
        <dbReference type="ARBA" id="ARBA00023136"/>
    </source>
</evidence>
<reference evidence="12 13" key="1">
    <citation type="submission" date="2023-03" db="EMBL/GenBank/DDBJ databases">
        <title>Genome insight into feeding habits of ladybird beetles.</title>
        <authorList>
            <person name="Li H.-S."/>
            <person name="Huang Y.-H."/>
            <person name="Pang H."/>
        </authorList>
    </citation>
    <scope>NUCLEOTIDE SEQUENCE [LARGE SCALE GENOMIC DNA]</scope>
    <source>
        <strain evidence="12">SYSU_2023b</strain>
        <tissue evidence="12">Whole body</tissue>
    </source>
</reference>
<comment type="caution">
    <text evidence="12">The sequence shown here is derived from an EMBL/GenBank/DDBJ whole genome shotgun (WGS) entry which is preliminary data.</text>
</comment>
<dbReference type="SUPFAM" id="SSF56487">
    <property type="entry name" value="SRCR-like"/>
    <property type="match status" value="1"/>
</dbReference>
<accession>A0AAW1TK63</accession>
<dbReference type="FunFam" id="3.10.250.10:FF:000016">
    <property type="entry name" value="Scavenger receptor cysteine-rich protein type 12"/>
    <property type="match status" value="1"/>
</dbReference>
<feature type="signal peptide" evidence="10">
    <location>
        <begin position="1"/>
        <end position="19"/>
    </location>
</feature>
<protein>
    <recommendedName>
        <fullName evidence="11">SRCR domain-containing protein</fullName>
    </recommendedName>
</protein>
<dbReference type="PANTHER" id="PTHR47653">
    <property type="entry name" value="PROTEIN BARK BEETLE"/>
    <property type="match status" value="1"/>
</dbReference>
<evidence type="ECO:0000256" key="9">
    <source>
        <dbReference type="PROSITE-ProRule" id="PRU00196"/>
    </source>
</evidence>
<dbReference type="InterPro" id="IPR039448">
    <property type="entry name" value="Beta_helix"/>
</dbReference>
<keyword evidence="13" id="KW-1185">Reference proteome</keyword>
<gene>
    <name evidence="12" type="ORF">WA026_006263</name>
</gene>
<dbReference type="SMART" id="SM00202">
    <property type="entry name" value="SR"/>
    <property type="match status" value="1"/>
</dbReference>
<keyword evidence="4" id="KW-0677">Repeat</keyword>
<dbReference type="PRINTS" id="PR00258">
    <property type="entry name" value="SPERACTRCPTR"/>
</dbReference>
<evidence type="ECO:0000256" key="5">
    <source>
        <dbReference type="ARBA" id="ARBA00022989"/>
    </source>
</evidence>
<keyword evidence="8" id="KW-0325">Glycoprotein</keyword>
<sequence>MCNLVRTFVHVFVISLVTCENYENVENYATDGNGKLTEHLGGVITTGVAVLNRTFSPYWLRNDIIVERGSKLIIEPGVVIKVQPQVGITVRGIIIARGTQEDRIILTTAEEKSRKPFTYPEIRLVDGPTILAGRLQLKHNGQWRSVCTNSRNWTTADMETACRQLGFQGGSFFMWYNRLMPLKPRLLYEEPNCTGTESSLFQCKWNSRQMGSGVCDYHPDLAIQCSPRHDRPIPFWRGLKFEYAEFDKFLSRSRTLYIPKSLSELNYMNILYAGAGRDQNTTSAIEVRGVAPMMNNIEILNSAFNGINITHSEAPIYLKNCTIRSNRGYGVFINSSYGSAHIDNSVINENGGDGIRFVKALERPDERPDKFGYSDFCNIATTINQIYPIQLYFEQTIYLNRKKICDKVFNTRYGEVLTLYVVRVVTNRNDSAYLEVYDGTNLNNRLISAFSIRNNTRPQSITTTGTQMYVKFTGDPYSHSVVFLRIISGPQKTFDLNVSNSEISGNIGRGIVVEDLRSQLNVYKSSISKNQYVAGIHVTNGVGDVNITESKVFFNEGDGINITYTGGSRNISRSTISSNQGYGVAIWLNQTKETEYIFTNQTTVLQYSEIYKNIETGVLHGNFCGPSFFNFSSNIFRSSLSDALEIQSCWLATTTSTDVQIGHNIFQGNDRISLRITPVLNMRAKIEFNHFRSGTFGAILMKNKPLEQFNVLPSDILVQQNYFLNNSGIFVVNLALSPYAPNQRLLFTRNFVKNNKITEPFQPEDGSISNLIPRSRVAAPVVIGSNNIEIFRNIIENLDSKYEIGSHFEDQSKNINCTYNWLGYGSDEYIFHRIFHRYDRYNLAKIVFIPYLLHNSNPLTNKYGIQQTYVPTFSTRNTNKIGGEIEGEEILNRGEYIVEKDISIRPGGKLTLEPGVNVKVSSLHWNVSWRSFRSTWHGS</sequence>
<organism evidence="12 13">
    <name type="scientific">Henosepilachna vigintioctopunctata</name>
    <dbReference type="NCBI Taxonomy" id="420089"/>
    <lineage>
        <taxon>Eukaryota</taxon>
        <taxon>Metazoa</taxon>
        <taxon>Ecdysozoa</taxon>
        <taxon>Arthropoda</taxon>
        <taxon>Hexapoda</taxon>
        <taxon>Insecta</taxon>
        <taxon>Pterygota</taxon>
        <taxon>Neoptera</taxon>
        <taxon>Endopterygota</taxon>
        <taxon>Coleoptera</taxon>
        <taxon>Polyphaga</taxon>
        <taxon>Cucujiformia</taxon>
        <taxon>Coccinelloidea</taxon>
        <taxon>Coccinellidae</taxon>
        <taxon>Epilachninae</taxon>
        <taxon>Epilachnini</taxon>
        <taxon>Henosepilachna</taxon>
    </lineage>
</organism>
<dbReference type="PANTHER" id="PTHR47653:SF1">
    <property type="entry name" value="DELETED IN MALIGNANT BRAIN TUMORS 1 PROTEIN"/>
    <property type="match status" value="1"/>
</dbReference>
<dbReference type="InterPro" id="IPR001190">
    <property type="entry name" value="SRCR"/>
</dbReference>
<dbReference type="Pfam" id="PF13229">
    <property type="entry name" value="Beta_helix"/>
    <property type="match status" value="2"/>
</dbReference>
<feature type="chain" id="PRO_5043475171" description="SRCR domain-containing protein" evidence="10">
    <location>
        <begin position="20"/>
        <end position="939"/>
    </location>
</feature>
<keyword evidence="2" id="KW-0812">Transmembrane</keyword>
<evidence type="ECO:0000256" key="2">
    <source>
        <dbReference type="ARBA" id="ARBA00022692"/>
    </source>
</evidence>
<dbReference type="EMBL" id="JARQZJ010000002">
    <property type="protein sequence ID" value="KAK9870173.1"/>
    <property type="molecule type" value="Genomic_DNA"/>
</dbReference>
<evidence type="ECO:0000313" key="12">
    <source>
        <dbReference type="EMBL" id="KAK9870173.1"/>
    </source>
</evidence>
<evidence type="ECO:0000256" key="8">
    <source>
        <dbReference type="ARBA" id="ARBA00023180"/>
    </source>
</evidence>
<evidence type="ECO:0000256" key="4">
    <source>
        <dbReference type="ARBA" id="ARBA00022737"/>
    </source>
</evidence>
<dbReference type="Gene3D" id="2.160.20.10">
    <property type="entry name" value="Single-stranded right-handed beta-helix, Pectin lyase-like"/>
    <property type="match status" value="2"/>
</dbReference>
<dbReference type="InterPro" id="IPR036772">
    <property type="entry name" value="SRCR-like_dom_sf"/>
</dbReference>
<evidence type="ECO:0000313" key="13">
    <source>
        <dbReference type="Proteomes" id="UP001431783"/>
    </source>
</evidence>
<comment type="caution">
    <text evidence="9">Lacks conserved residue(s) required for the propagation of feature annotation.</text>
</comment>
<dbReference type="InterPro" id="IPR006626">
    <property type="entry name" value="PbH1"/>
</dbReference>
<dbReference type="InterPro" id="IPR053243">
    <property type="entry name" value="SJ_maturation_regulator"/>
</dbReference>
<dbReference type="PROSITE" id="PS50287">
    <property type="entry name" value="SRCR_2"/>
    <property type="match status" value="1"/>
</dbReference>
<dbReference type="GO" id="GO:0045217">
    <property type="term" value="P:cell-cell junction maintenance"/>
    <property type="evidence" value="ECO:0007669"/>
    <property type="project" value="TreeGrafter"/>
</dbReference>
<dbReference type="GO" id="GO:0016020">
    <property type="term" value="C:membrane"/>
    <property type="evidence" value="ECO:0007669"/>
    <property type="project" value="UniProtKB-SubCell"/>
</dbReference>
<dbReference type="SUPFAM" id="SSF49854">
    <property type="entry name" value="Spermadhesin, CUB domain"/>
    <property type="match status" value="1"/>
</dbReference>
<dbReference type="AlphaFoldDB" id="A0AAW1TK63"/>
<dbReference type="InterPro" id="IPR035914">
    <property type="entry name" value="Sperma_CUB_dom_sf"/>
</dbReference>
<evidence type="ECO:0000256" key="10">
    <source>
        <dbReference type="SAM" id="SignalP"/>
    </source>
</evidence>
<evidence type="ECO:0000256" key="3">
    <source>
        <dbReference type="ARBA" id="ARBA00022729"/>
    </source>
</evidence>
<dbReference type="InterPro" id="IPR011050">
    <property type="entry name" value="Pectin_lyase_fold/virulence"/>
</dbReference>
<dbReference type="SMART" id="SM00710">
    <property type="entry name" value="PbH1"/>
    <property type="match status" value="10"/>
</dbReference>
<dbReference type="Gene3D" id="3.10.250.10">
    <property type="entry name" value="SRCR-like domain"/>
    <property type="match status" value="1"/>
</dbReference>
<dbReference type="SUPFAM" id="SSF51126">
    <property type="entry name" value="Pectin lyase-like"/>
    <property type="match status" value="1"/>
</dbReference>